<dbReference type="EMBL" id="CP001185">
    <property type="protein sequence ID" value="ACJ74521.1"/>
    <property type="molecule type" value="Genomic_DNA"/>
</dbReference>
<evidence type="ECO:0000256" key="4">
    <source>
        <dbReference type="ARBA" id="ARBA00022989"/>
    </source>
</evidence>
<comment type="similarity">
    <text evidence="2">Belongs to the TMEM86 family.</text>
</comment>
<gene>
    <name evidence="7" type="ordered locus">THA_13</name>
</gene>
<feature type="transmembrane region" description="Helical" evidence="6">
    <location>
        <begin position="113"/>
        <end position="132"/>
    </location>
</feature>
<proteinExistence type="inferred from homology"/>
<dbReference type="STRING" id="484019.THA_13"/>
<evidence type="ECO:0000313" key="7">
    <source>
        <dbReference type="EMBL" id="ACJ74521.1"/>
    </source>
</evidence>
<organism evidence="7 8">
    <name type="scientific">Thermosipho africanus (strain TCF52B)</name>
    <dbReference type="NCBI Taxonomy" id="484019"/>
    <lineage>
        <taxon>Bacteria</taxon>
        <taxon>Thermotogati</taxon>
        <taxon>Thermotogota</taxon>
        <taxon>Thermotogae</taxon>
        <taxon>Thermotogales</taxon>
        <taxon>Fervidobacteriaceae</taxon>
        <taxon>Thermosipho</taxon>
    </lineage>
</organism>
<keyword evidence="3 6" id="KW-0812">Transmembrane</keyword>
<feature type="transmembrane region" description="Helical" evidence="6">
    <location>
        <begin position="138"/>
        <end position="156"/>
    </location>
</feature>
<keyword evidence="4 6" id="KW-1133">Transmembrane helix</keyword>
<evidence type="ECO:0000256" key="1">
    <source>
        <dbReference type="ARBA" id="ARBA00004141"/>
    </source>
</evidence>
<feature type="transmembrane region" description="Helical" evidence="6">
    <location>
        <begin position="225"/>
        <end position="243"/>
    </location>
</feature>
<name>B7IEK7_THEAB</name>
<feature type="transmembrane region" description="Helical" evidence="6">
    <location>
        <begin position="67"/>
        <end position="84"/>
    </location>
</feature>
<evidence type="ECO:0000313" key="8">
    <source>
        <dbReference type="Proteomes" id="UP000002453"/>
    </source>
</evidence>
<reference evidence="7 8" key="1">
    <citation type="journal article" date="2009" name="J. Bacteriol.">
        <title>The genome of Thermosipho africanus TCF52B: lateral genetic connections to the Firmicutes and Archaea.</title>
        <authorList>
            <person name="Nesboe C.L."/>
            <person name="Bapteste E."/>
            <person name="Curtis B."/>
            <person name="Dahle H."/>
            <person name="Lopez P."/>
            <person name="Macleod D."/>
            <person name="Dlutek M."/>
            <person name="Bowman S."/>
            <person name="Zhaxybayeva O."/>
            <person name="Birkeland N.-K."/>
            <person name="Doolittle W.F."/>
        </authorList>
    </citation>
    <scope>NUCLEOTIDE SEQUENCE [LARGE SCALE GENOMIC DNA]</scope>
    <source>
        <strain evidence="7 8">TCF52B</strain>
    </source>
</reference>
<accession>B7IEK7</accession>
<dbReference type="PANTHER" id="PTHR31885:SF6">
    <property type="entry name" value="GH04784P"/>
    <property type="match status" value="1"/>
</dbReference>
<dbReference type="KEGG" id="taf:THA_13"/>
<dbReference type="InterPro" id="IPR012506">
    <property type="entry name" value="TMEM86B-like"/>
</dbReference>
<dbReference type="GO" id="GO:0016787">
    <property type="term" value="F:hydrolase activity"/>
    <property type="evidence" value="ECO:0007669"/>
    <property type="project" value="TreeGrafter"/>
</dbReference>
<dbReference type="Pfam" id="PF07947">
    <property type="entry name" value="YhhN"/>
    <property type="match status" value="1"/>
</dbReference>
<evidence type="ECO:0000256" key="3">
    <source>
        <dbReference type="ARBA" id="ARBA00022692"/>
    </source>
</evidence>
<protein>
    <submittedName>
        <fullName evidence="7">Membrane protein, putative</fullName>
    </submittedName>
</protein>
<dbReference type="AlphaFoldDB" id="B7IEK7"/>
<keyword evidence="8" id="KW-1185">Reference proteome</keyword>
<comment type="subcellular location">
    <subcellularLocation>
        <location evidence="1">Membrane</location>
        <topology evidence="1">Multi-pass membrane protein</topology>
    </subcellularLocation>
</comment>
<keyword evidence="5 6" id="KW-0472">Membrane</keyword>
<feature type="transmembrane region" description="Helical" evidence="6">
    <location>
        <begin position="168"/>
        <end position="185"/>
    </location>
</feature>
<evidence type="ECO:0000256" key="6">
    <source>
        <dbReference type="SAM" id="Phobius"/>
    </source>
</evidence>
<dbReference type="GO" id="GO:0016020">
    <property type="term" value="C:membrane"/>
    <property type="evidence" value="ECO:0007669"/>
    <property type="project" value="UniProtKB-SubCell"/>
</dbReference>
<dbReference type="PANTHER" id="PTHR31885">
    <property type="entry name" value="GH04784P"/>
    <property type="match status" value="1"/>
</dbReference>
<feature type="transmembrane region" description="Helical" evidence="6">
    <location>
        <begin position="39"/>
        <end position="60"/>
    </location>
</feature>
<evidence type="ECO:0000256" key="2">
    <source>
        <dbReference type="ARBA" id="ARBA00007375"/>
    </source>
</evidence>
<dbReference type="eggNOG" id="COG3714">
    <property type="taxonomic scope" value="Bacteria"/>
</dbReference>
<dbReference type="Proteomes" id="UP000002453">
    <property type="component" value="Chromosome"/>
</dbReference>
<dbReference type="HOGENOM" id="CLU_1137584_0_0_0"/>
<evidence type="ECO:0000256" key="5">
    <source>
        <dbReference type="ARBA" id="ARBA00023136"/>
    </source>
</evidence>
<sequence>MFLNKPLPNTNYITYFSTNLVGTRSDVEQFFSWHKNKKLITTFSFSLIVVIFAILTIFIKKMPKSKVIFKVLTTFTIFLIALLNSSGSEFLIVTGLLFGMIGDFLLEFEDKFLHGMFSFLIGHIFYSLSFLIKFGIPNILVFFIILPILLILYFVILFKKAENFKLPILVYTVAIGIMFSFTFAPAFKDIYYLRCMLPLAGGLFVFSDFLIAIEKFVRKIKYSEIIILGTYFLAQLIIALSTIF</sequence>